<name>A0A4Z0FD93_9GAMM</name>
<dbReference type="PANTHER" id="PTHR23427">
    <property type="entry name" value="SURFEIT LOCUS PROTEIN"/>
    <property type="match status" value="1"/>
</dbReference>
<evidence type="ECO:0000256" key="6">
    <source>
        <dbReference type="RuleBase" id="RU363076"/>
    </source>
</evidence>
<protein>
    <recommendedName>
        <fullName evidence="6">SURF1-like protein</fullName>
    </recommendedName>
</protein>
<dbReference type="EMBL" id="SRIO01000002">
    <property type="protein sequence ID" value="TFZ83729.1"/>
    <property type="molecule type" value="Genomic_DNA"/>
</dbReference>
<evidence type="ECO:0000256" key="3">
    <source>
        <dbReference type="ARBA" id="ARBA00022692"/>
    </source>
</evidence>
<dbReference type="InterPro" id="IPR002994">
    <property type="entry name" value="Surf1/Shy1"/>
</dbReference>
<keyword evidence="5 6" id="KW-0472">Membrane</keyword>
<proteinExistence type="inferred from homology"/>
<accession>A0A4Z0FD93</accession>
<comment type="subcellular location">
    <subcellularLocation>
        <location evidence="6">Cell membrane</location>
        <topology evidence="6">Multi-pass membrane protein</topology>
    </subcellularLocation>
    <subcellularLocation>
        <location evidence="1">Membrane</location>
    </subcellularLocation>
</comment>
<keyword evidence="3 6" id="KW-0812">Transmembrane</keyword>
<dbReference type="Pfam" id="PF02104">
    <property type="entry name" value="SURF1"/>
    <property type="match status" value="1"/>
</dbReference>
<evidence type="ECO:0000313" key="7">
    <source>
        <dbReference type="EMBL" id="TFZ83729.1"/>
    </source>
</evidence>
<dbReference type="Proteomes" id="UP000297890">
    <property type="component" value="Unassembled WGS sequence"/>
</dbReference>
<evidence type="ECO:0000256" key="5">
    <source>
        <dbReference type="ARBA" id="ARBA00023136"/>
    </source>
</evidence>
<dbReference type="AlphaFoldDB" id="A0A4Z0FD93"/>
<reference evidence="7 8" key="1">
    <citation type="journal article" date="2019" name="ISME J.">
        <title>Candidatus Macondimonas diazotrophica, a novel gammaproteobacterial genus dominating crude-oil-contaminated coastal sediments.</title>
        <authorList>
            <person name="Karthikeyan S."/>
            <person name="Konstantinidis K."/>
        </authorList>
    </citation>
    <scope>NUCLEOTIDE SEQUENCE [LARGE SCALE GENOMIC DNA]</scope>
    <source>
        <strain evidence="7 8">KTK01</strain>
    </source>
</reference>
<evidence type="ECO:0000256" key="1">
    <source>
        <dbReference type="ARBA" id="ARBA00004370"/>
    </source>
</evidence>
<dbReference type="GO" id="GO:0005886">
    <property type="term" value="C:plasma membrane"/>
    <property type="evidence" value="ECO:0007669"/>
    <property type="project" value="UniProtKB-SubCell"/>
</dbReference>
<sequence length="259" mass="29233">MLWRQLRIVARVYCHGCPEPGVFLSVLRRLVIVIGWLAVFSLLVGLAFWQFQRGQEKSRLLEAYGAAQAHSGALEVNADAARSVSASGVAFIKACFTGRYEQDRQFLLDGQIHDGIAGFDVWTPLKPADGDPVIVNRGWVAQDANRAPAGSLRVPENDREVCGMLVRFPRSGWSFRASVEPHGWPKVVVYPDPAELEQALGSRVYPLLLQLDSHEPDGFERNWRPVVMPPERHYGYAFQWASLALTWVVISVVFWRRHR</sequence>
<feature type="transmembrane region" description="Helical" evidence="6">
    <location>
        <begin position="234"/>
        <end position="255"/>
    </location>
</feature>
<feature type="transmembrane region" description="Helical" evidence="6">
    <location>
        <begin position="30"/>
        <end position="49"/>
    </location>
</feature>
<organism evidence="7 8">
    <name type="scientific">Candidatus Macondimonas diazotrophica</name>
    <dbReference type="NCBI Taxonomy" id="2305248"/>
    <lineage>
        <taxon>Bacteria</taxon>
        <taxon>Pseudomonadati</taxon>
        <taxon>Pseudomonadota</taxon>
        <taxon>Gammaproteobacteria</taxon>
        <taxon>Chromatiales</taxon>
        <taxon>Ectothiorhodospiraceae</taxon>
        <taxon>Candidatus Macondimonas</taxon>
    </lineage>
</organism>
<dbReference type="InterPro" id="IPR045214">
    <property type="entry name" value="Surf1/Surf4"/>
</dbReference>
<evidence type="ECO:0000256" key="4">
    <source>
        <dbReference type="ARBA" id="ARBA00022989"/>
    </source>
</evidence>
<comment type="similarity">
    <text evidence="2 6">Belongs to the SURF1 family.</text>
</comment>
<dbReference type="PROSITE" id="PS50895">
    <property type="entry name" value="SURF1"/>
    <property type="match status" value="1"/>
</dbReference>
<dbReference type="OrthoDB" id="9789940at2"/>
<evidence type="ECO:0000256" key="2">
    <source>
        <dbReference type="ARBA" id="ARBA00007165"/>
    </source>
</evidence>
<comment type="caution">
    <text evidence="7">The sequence shown here is derived from an EMBL/GenBank/DDBJ whole genome shotgun (WGS) entry which is preliminary data.</text>
</comment>
<keyword evidence="4 6" id="KW-1133">Transmembrane helix</keyword>
<keyword evidence="6" id="KW-1003">Cell membrane</keyword>
<dbReference type="PANTHER" id="PTHR23427:SF2">
    <property type="entry name" value="SURFEIT LOCUS PROTEIN 1"/>
    <property type="match status" value="1"/>
</dbReference>
<gene>
    <name evidence="7" type="ORF">E4680_01715</name>
</gene>
<keyword evidence="8" id="KW-1185">Reference proteome</keyword>
<evidence type="ECO:0000313" key="8">
    <source>
        <dbReference type="Proteomes" id="UP000297890"/>
    </source>
</evidence>
<dbReference type="CDD" id="cd06662">
    <property type="entry name" value="SURF1"/>
    <property type="match status" value="1"/>
</dbReference>